<protein>
    <recommendedName>
        <fullName evidence="3">serine O-acetyltransferase</fullName>
        <ecNumber evidence="3">2.3.1.30</ecNumber>
    </recommendedName>
</protein>
<dbReference type="GO" id="GO:0009001">
    <property type="term" value="F:serine O-acetyltransferase activity"/>
    <property type="evidence" value="ECO:0007669"/>
    <property type="project" value="UniProtKB-EC"/>
</dbReference>
<dbReference type="Pfam" id="PF06426">
    <property type="entry name" value="SATase_N"/>
    <property type="match status" value="1"/>
</dbReference>
<dbReference type="InterPro" id="IPR011004">
    <property type="entry name" value="Trimer_LpxA-like_sf"/>
</dbReference>
<comment type="pathway">
    <text evidence="1">Amino-acid biosynthesis; L-cysteine biosynthesis; L-cysteine from L-serine: step 1/2.</text>
</comment>
<dbReference type="STRING" id="1267564.SAMN05192561_1304"/>
<sequence>MAVCCGNTKGIVADGAKKNYFHSMASIAFQMRYEYTGDAHEALVESYHADESPFPTDDTRVYPRHDSLREEPLLLKQLLFPRCWNATEVVGDPEETRDRLTKLGSSLHKGVTAYSDRDVDDPTGVVDGLLDGLPAIRRALKKDVEAAYKGDPAAKSYCEIIRSYPGFHAILIHRVAHVLYEVGSVEYARELAEYSKVETGIDIHPGADIGEYFFVDHGTGVVIGETATVGDWVRIYQNVTLGALHFEEEEGEDQMLAKDYKRHPNIGDHVVIGAGSNVLGAIDIGDHVSIGANSWVTDDVPDGTSVFIADHPEQERKSNR</sequence>
<dbReference type="InterPro" id="IPR010493">
    <property type="entry name" value="Ser_AcTrfase_N"/>
</dbReference>
<dbReference type="Gene3D" id="1.10.3130.10">
    <property type="entry name" value="serine acetyltransferase, domain 1"/>
    <property type="match status" value="1"/>
</dbReference>
<accession>A0A1H6K8L1</accession>
<organism evidence="8 9">
    <name type="scientific">Halopenitus malekzadehii</name>
    <dbReference type="NCBI Taxonomy" id="1267564"/>
    <lineage>
        <taxon>Archaea</taxon>
        <taxon>Methanobacteriati</taxon>
        <taxon>Methanobacteriota</taxon>
        <taxon>Stenosarchaea group</taxon>
        <taxon>Halobacteria</taxon>
        <taxon>Halobacteriales</taxon>
        <taxon>Haloferacaceae</taxon>
        <taxon>Halopenitus</taxon>
    </lineage>
</organism>
<evidence type="ECO:0000256" key="2">
    <source>
        <dbReference type="ARBA" id="ARBA00007274"/>
    </source>
</evidence>
<dbReference type="InterPro" id="IPR042122">
    <property type="entry name" value="Ser_AcTrfase_N_sf"/>
</dbReference>
<dbReference type="UniPathway" id="UPA00136">
    <property type="reaction ID" value="UER00199"/>
</dbReference>
<name>A0A1H6K8L1_9EURY</name>
<keyword evidence="4" id="KW-0028">Amino-acid biosynthesis</keyword>
<dbReference type="GO" id="GO:0006535">
    <property type="term" value="P:cysteine biosynthetic process from serine"/>
    <property type="evidence" value="ECO:0007669"/>
    <property type="project" value="InterPro"/>
</dbReference>
<dbReference type="Proteomes" id="UP000199215">
    <property type="component" value="Unassembled WGS sequence"/>
</dbReference>
<evidence type="ECO:0000256" key="3">
    <source>
        <dbReference type="ARBA" id="ARBA00013266"/>
    </source>
</evidence>
<keyword evidence="9" id="KW-1185">Reference proteome</keyword>
<dbReference type="EMBL" id="FNWU01000030">
    <property type="protein sequence ID" value="SEH67797.1"/>
    <property type="molecule type" value="Genomic_DNA"/>
</dbReference>
<evidence type="ECO:0000256" key="5">
    <source>
        <dbReference type="ARBA" id="ARBA00022679"/>
    </source>
</evidence>
<feature type="domain" description="Serine acetyltransferase N-terminal" evidence="7">
    <location>
        <begin position="125"/>
        <end position="170"/>
    </location>
</feature>
<evidence type="ECO:0000256" key="6">
    <source>
        <dbReference type="ARBA" id="ARBA00023315"/>
    </source>
</evidence>
<evidence type="ECO:0000256" key="1">
    <source>
        <dbReference type="ARBA" id="ARBA00004876"/>
    </source>
</evidence>
<dbReference type="InterPro" id="IPR045304">
    <property type="entry name" value="LbH_SAT"/>
</dbReference>
<dbReference type="AlphaFoldDB" id="A0A1H6K8L1"/>
<dbReference type="EC" id="2.3.1.30" evidence="3"/>
<dbReference type="GO" id="GO:0005737">
    <property type="term" value="C:cytoplasm"/>
    <property type="evidence" value="ECO:0007669"/>
    <property type="project" value="InterPro"/>
</dbReference>
<reference evidence="8 9" key="1">
    <citation type="submission" date="2016-10" db="EMBL/GenBank/DDBJ databases">
        <authorList>
            <person name="de Groot N.N."/>
        </authorList>
    </citation>
    <scope>NUCLEOTIDE SEQUENCE [LARGE SCALE GENOMIC DNA]</scope>
    <source>
        <strain evidence="8 9">IBRC-M10418</strain>
    </source>
</reference>
<evidence type="ECO:0000313" key="8">
    <source>
        <dbReference type="EMBL" id="SEH67797.1"/>
    </source>
</evidence>
<dbReference type="InterPro" id="IPR001451">
    <property type="entry name" value="Hexapep"/>
</dbReference>
<dbReference type="Pfam" id="PF00132">
    <property type="entry name" value="Hexapep"/>
    <property type="match status" value="1"/>
</dbReference>
<dbReference type="Gene3D" id="2.160.10.10">
    <property type="entry name" value="Hexapeptide repeat proteins"/>
    <property type="match status" value="1"/>
</dbReference>
<dbReference type="NCBIfam" id="NF041874">
    <property type="entry name" value="EPS_EpsC"/>
    <property type="match status" value="1"/>
</dbReference>
<evidence type="ECO:0000259" key="7">
    <source>
        <dbReference type="Pfam" id="PF06426"/>
    </source>
</evidence>
<dbReference type="SUPFAM" id="SSF51161">
    <property type="entry name" value="Trimeric LpxA-like enzymes"/>
    <property type="match status" value="1"/>
</dbReference>
<dbReference type="PANTHER" id="PTHR42811">
    <property type="entry name" value="SERINE ACETYLTRANSFERASE"/>
    <property type="match status" value="1"/>
</dbReference>
<keyword evidence="5 8" id="KW-0808">Transferase</keyword>
<dbReference type="CDD" id="cd03354">
    <property type="entry name" value="LbH_SAT"/>
    <property type="match status" value="1"/>
</dbReference>
<evidence type="ECO:0000313" key="9">
    <source>
        <dbReference type="Proteomes" id="UP000199215"/>
    </source>
</evidence>
<dbReference type="InterPro" id="IPR053376">
    <property type="entry name" value="Serine_acetyltransferase"/>
</dbReference>
<dbReference type="PROSITE" id="PS00101">
    <property type="entry name" value="HEXAPEP_TRANSFERASES"/>
    <property type="match status" value="1"/>
</dbReference>
<keyword evidence="6" id="KW-0012">Acyltransferase</keyword>
<gene>
    <name evidence="8" type="ORF">SAMN05192561_1304</name>
</gene>
<evidence type="ECO:0000256" key="4">
    <source>
        <dbReference type="ARBA" id="ARBA00022605"/>
    </source>
</evidence>
<dbReference type="InterPro" id="IPR018357">
    <property type="entry name" value="Hexapep_transf_CS"/>
</dbReference>
<proteinExistence type="inferred from homology"/>
<comment type="similarity">
    <text evidence="2">Belongs to the transferase hexapeptide repeat family.</text>
</comment>